<evidence type="ECO:0000256" key="1">
    <source>
        <dbReference type="ARBA" id="ARBA00022741"/>
    </source>
</evidence>
<accession>A0A3M7PT75</accession>
<dbReference type="PROSITE" id="PS51192">
    <property type="entry name" value="HELICASE_ATP_BIND_1"/>
    <property type="match status" value="1"/>
</dbReference>
<evidence type="ECO:0000256" key="7">
    <source>
        <dbReference type="SAM" id="MobiDB-lite"/>
    </source>
</evidence>
<dbReference type="GO" id="GO:0003724">
    <property type="term" value="F:RNA helicase activity"/>
    <property type="evidence" value="ECO:0007669"/>
    <property type="project" value="UniProtKB-EC"/>
</dbReference>
<dbReference type="InterPro" id="IPR011545">
    <property type="entry name" value="DEAD/DEAH_box_helicase_dom"/>
</dbReference>
<evidence type="ECO:0000256" key="3">
    <source>
        <dbReference type="ARBA" id="ARBA00022806"/>
    </source>
</evidence>
<dbReference type="Proteomes" id="UP000276133">
    <property type="component" value="Unassembled WGS sequence"/>
</dbReference>
<feature type="compositionally biased region" description="Basic and acidic residues" evidence="7">
    <location>
        <begin position="716"/>
        <end position="729"/>
    </location>
</feature>
<dbReference type="SMART" id="SM00490">
    <property type="entry name" value="HELICc"/>
    <property type="match status" value="1"/>
</dbReference>
<dbReference type="STRING" id="10195.A0A3M7PT75"/>
<evidence type="ECO:0000256" key="5">
    <source>
        <dbReference type="ARBA" id="ARBA00022884"/>
    </source>
</evidence>
<reference evidence="10 11" key="1">
    <citation type="journal article" date="2018" name="Sci. Rep.">
        <title>Genomic signatures of local adaptation to the degree of environmental predictability in rotifers.</title>
        <authorList>
            <person name="Franch-Gras L."/>
            <person name="Hahn C."/>
            <person name="Garcia-Roger E.M."/>
            <person name="Carmona M.J."/>
            <person name="Serra M."/>
            <person name="Gomez A."/>
        </authorList>
    </citation>
    <scope>NUCLEOTIDE SEQUENCE [LARGE SCALE GENOMIC DNA]</scope>
    <source>
        <strain evidence="10">HYR1</strain>
    </source>
</reference>
<dbReference type="OrthoDB" id="422663at2759"/>
<dbReference type="SUPFAM" id="SSF52540">
    <property type="entry name" value="P-loop containing nucleoside triphosphate hydrolases"/>
    <property type="match status" value="2"/>
</dbReference>
<comment type="domain">
    <text evidence="6">The Q motif is unique to and characteristic of the DEAD box family of RNA helicases and controls ATP binding and hydrolysis.</text>
</comment>
<dbReference type="EC" id="3.6.4.13" evidence="6"/>
<feature type="region of interest" description="Disordered" evidence="7">
    <location>
        <begin position="710"/>
        <end position="729"/>
    </location>
</feature>
<dbReference type="PROSITE" id="PS51194">
    <property type="entry name" value="HELICASE_CTER"/>
    <property type="match status" value="1"/>
</dbReference>
<comment type="similarity">
    <text evidence="6">Belongs to the DEAD box helicase family.</text>
</comment>
<protein>
    <recommendedName>
        <fullName evidence="6">ATP-dependent RNA helicase</fullName>
        <ecNumber evidence="6">3.6.4.13</ecNumber>
    </recommendedName>
</protein>
<comment type="function">
    <text evidence="6">RNA helicase.</text>
</comment>
<comment type="caution">
    <text evidence="10">The sequence shown here is derived from an EMBL/GenBank/DDBJ whole genome shotgun (WGS) entry which is preliminary data.</text>
</comment>
<dbReference type="SMART" id="SM01178">
    <property type="entry name" value="DUF4217"/>
    <property type="match status" value="1"/>
</dbReference>
<evidence type="ECO:0000259" key="9">
    <source>
        <dbReference type="PROSITE" id="PS51194"/>
    </source>
</evidence>
<keyword evidence="2 6" id="KW-0378">Hydrolase</keyword>
<feature type="region of interest" description="Disordered" evidence="7">
    <location>
        <begin position="774"/>
        <end position="803"/>
    </location>
</feature>
<feature type="region of interest" description="Disordered" evidence="7">
    <location>
        <begin position="305"/>
        <end position="325"/>
    </location>
</feature>
<dbReference type="Pfam" id="PF13959">
    <property type="entry name" value="CTE_SPB4"/>
    <property type="match status" value="1"/>
</dbReference>
<keyword evidence="3 6" id="KW-0347">Helicase</keyword>
<dbReference type="InterPro" id="IPR001650">
    <property type="entry name" value="Helicase_C-like"/>
</dbReference>
<keyword evidence="4 6" id="KW-0067">ATP-binding</keyword>
<evidence type="ECO:0000313" key="11">
    <source>
        <dbReference type="Proteomes" id="UP000276133"/>
    </source>
</evidence>
<proteinExistence type="inferred from homology"/>
<gene>
    <name evidence="10" type="ORF">BpHYR1_042018</name>
</gene>
<feature type="domain" description="Helicase C-terminal" evidence="9">
    <location>
        <begin position="407"/>
        <end position="617"/>
    </location>
</feature>
<dbReference type="GO" id="GO:0003723">
    <property type="term" value="F:RNA binding"/>
    <property type="evidence" value="ECO:0007669"/>
    <property type="project" value="UniProtKB-UniRule"/>
</dbReference>
<evidence type="ECO:0000313" key="10">
    <source>
        <dbReference type="EMBL" id="RNA02316.1"/>
    </source>
</evidence>
<dbReference type="GO" id="GO:0005524">
    <property type="term" value="F:ATP binding"/>
    <property type="evidence" value="ECO:0007669"/>
    <property type="project" value="UniProtKB-UniRule"/>
</dbReference>
<dbReference type="GO" id="GO:0016887">
    <property type="term" value="F:ATP hydrolysis activity"/>
    <property type="evidence" value="ECO:0007669"/>
    <property type="project" value="RHEA"/>
</dbReference>
<dbReference type="InterPro" id="IPR014001">
    <property type="entry name" value="Helicase_ATP-bd"/>
</dbReference>
<feature type="domain" description="Helicase ATP-binding" evidence="8">
    <location>
        <begin position="147"/>
        <end position="363"/>
    </location>
</feature>
<dbReference type="PROSITE" id="PS00039">
    <property type="entry name" value="DEAD_ATP_HELICASE"/>
    <property type="match status" value="1"/>
</dbReference>
<dbReference type="Gene3D" id="3.40.50.300">
    <property type="entry name" value="P-loop containing nucleotide triphosphate hydrolases"/>
    <property type="match status" value="2"/>
</dbReference>
<dbReference type="AlphaFoldDB" id="A0A3M7PT75"/>
<keyword evidence="1 6" id="KW-0547">Nucleotide-binding</keyword>
<dbReference type="SMART" id="SM00487">
    <property type="entry name" value="DEXDc"/>
    <property type="match status" value="1"/>
</dbReference>
<evidence type="ECO:0000256" key="4">
    <source>
        <dbReference type="ARBA" id="ARBA00022840"/>
    </source>
</evidence>
<sequence>MSTQESIEDDFIQLHTTTTAIKSKRIKDIESKKNEKIKKNDFNTITLRDGSAKPNFNGDKKHMINKQKIQQDHVSSNQPSKTAKFSSLFKNNREIPKVGDIQAKDTVNETVFSTEKFSILNLHPHLTDCLEKRFNLKKMTQIQEKSIPVILDDKDCFIKSQTGSGKTLAYAIPIIQQLMIREPKIKRTDGIRALILVPTRELASQTCQVFEDLCKSCIWLVPGCLIGGMKKKSEKDRIRRGLNILIATPGRLCDHLDTTLALDLSKLEYLVFDEADRMLDLDFEKKINFIIFKIHQARKKALEEPDAPKFKLDENGEPVEDDSAQSNVKKFDRLEPQIILISATLTSGIKEIARRLNVIDAIQVNAIESHELSSRTTEDEYPGDDEKKIALPSGLTHYYSLVPSKLRLVSLIAFVLGKFVHNKKSKKNKIVIFAATNDSVQFHDNILTTFLNRKFNMYLEEEDDNINLEDLNEFDSDLELDMKKSTKDSFQLEKSIKSKKNTICDVFSLYGNMDQHKRAEILSNFCKATSGILICTDVAARGLDMPNIDWIIQYNTPGSSVDYVHRVGRTARVGHKGSGLIYVEPCEVEYLKELNKLGITMHEIKLDSIMECLMEESNFYPRQVNSDRLIYPKNVEECANSMQFYMEEYVEKVSEMQTLARKAYISFIRSYSTYSLEMKKIFHIKNLHLGHVAKSFGLREAPNEIVQREANNYNKNRKESGDKLASKHARDMKRLSNAHKEYGNVAKKNKLKSQQATLDLSGLLKNHKHISEFSSGLDKGPIKRSRSSMMTNSHENFKDSSGKKTKIVKKNMDIFD</sequence>
<organism evidence="10 11">
    <name type="scientific">Brachionus plicatilis</name>
    <name type="common">Marine rotifer</name>
    <name type="synonym">Brachionus muelleri</name>
    <dbReference type="NCBI Taxonomy" id="10195"/>
    <lineage>
        <taxon>Eukaryota</taxon>
        <taxon>Metazoa</taxon>
        <taxon>Spiralia</taxon>
        <taxon>Gnathifera</taxon>
        <taxon>Rotifera</taxon>
        <taxon>Eurotatoria</taxon>
        <taxon>Monogononta</taxon>
        <taxon>Pseudotrocha</taxon>
        <taxon>Ploima</taxon>
        <taxon>Brachionidae</taxon>
        <taxon>Brachionus</taxon>
    </lineage>
</organism>
<dbReference type="InterPro" id="IPR025313">
    <property type="entry name" value="SPB4-like_CTE"/>
</dbReference>
<dbReference type="Pfam" id="PF00271">
    <property type="entry name" value="Helicase_C"/>
    <property type="match status" value="1"/>
</dbReference>
<dbReference type="EMBL" id="REGN01008920">
    <property type="protein sequence ID" value="RNA02316.1"/>
    <property type="molecule type" value="Genomic_DNA"/>
</dbReference>
<dbReference type="InterPro" id="IPR027417">
    <property type="entry name" value="P-loop_NTPase"/>
</dbReference>
<feature type="compositionally biased region" description="Basic and acidic residues" evidence="7">
    <location>
        <begin position="305"/>
        <end position="314"/>
    </location>
</feature>
<keyword evidence="5 6" id="KW-0694">RNA-binding</keyword>
<comment type="catalytic activity">
    <reaction evidence="6">
        <text>ATP + H2O = ADP + phosphate + H(+)</text>
        <dbReference type="Rhea" id="RHEA:13065"/>
        <dbReference type="ChEBI" id="CHEBI:15377"/>
        <dbReference type="ChEBI" id="CHEBI:15378"/>
        <dbReference type="ChEBI" id="CHEBI:30616"/>
        <dbReference type="ChEBI" id="CHEBI:43474"/>
        <dbReference type="ChEBI" id="CHEBI:456216"/>
        <dbReference type="EC" id="3.6.4.13"/>
    </reaction>
</comment>
<evidence type="ECO:0000259" key="8">
    <source>
        <dbReference type="PROSITE" id="PS51192"/>
    </source>
</evidence>
<dbReference type="PANTHER" id="PTHR24031">
    <property type="entry name" value="RNA HELICASE"/>
    <property type="match status" value="1"/>
</dbReference>
<keyword evidence="11" id="KW-1185">Reference proteome</keyword>
<evidence type="ECO:0000256" key="6">
    <source>
        <dbReference type="RuleBase" id="RU365068"/>
    </source>
</evidence>
<dbReference type="Pfam" id="PF00270">
    <property type="entry name" value="DEAD"/>
    <property type="match status" value="1"/>
</dbReference>
<name>A0A3M7PT75_BRAPC</name>
<evidence type="ECO:0000256" key="2">
    <source>
        <dbReference type="ARBA" id="ARBA00022801"/>
    </source>
</evidence>
<dbReference type="InterPro" id="IPR000629">
    <property type="entry name" value="RNA-helicase_DEAD-box_CS"/>
</dbReference>
<dbReference type="CDD" id="cd18787">
    <property type="entry name" value="SF2_C_DEAD"/>
    <property type="match status" value="1"/>
</dbReference>